<organism evidence="2 3">
    <name type="scientific">Paracraurococcus ruber</name>
    <dbReference type="NCBI Taxonomy" id="77675"/>
    <lineage>
        <taxon>Bacteria</taxon>
        <taxon>Pseudomonadati</taxon>
        <taxon>Pseudomonadota</taxon>
        <taxon>Alphaproteobacteria</taxon>
        <taxon>Acetobacterales</taxon>
        <taxon>Roseomonadaceae</taxon>
        <taxon>Paracraurococcus</taxon>
    </lineage>
</organism>
<keyword evidence="1" id="KW-0732">Signal</keyword>
<evidence type="ECO:0000313" key="2">
    <source>
        <dbReference type="EMBL" id="MBK1662489.1"/>
    </source>
</evidence>
<keyword evidence="3" id="KW-1185">Reference proteome</keyword>
<comment type="caution">
    <text evidence="2">The sequence shown here is derived from an EMBL/GenBank/DDBJ whole genome shotgun (WGS) entry which is preliminary data.</text>
</comment>
<sequence length="172" mass="18009">MPCSRLRRASAALFLLLLPGCQALLTEGTSTVAGIGGASLADGVGANPAVTTGIGLGVQALGRAGLQYAQRRTHRAAQDRIAAVAGPLPVGGTAAWRTKHTLPVEPNEHGQVAVSRVISTGALDCKEIVFSVEEGKPEAPRRGFYLAAVCRDGERWRWASAEPATERWGSLQ</sequence>
<proteinExistence type="predicted"/>
<evidence type="ECO:0008006" key="4">
    <source>
        <dbReference type="Google" id="ProtNLM"/>
    </source>
</evidence>
<evidence type="ECO:0000313" key="3">
    <source>
        <dbReference type="Proteomes" id="UP000697995"/>
    </source>
</evidence>
<reference evidence="2 3" key="1">
    <citation type="journal article" date="2020" name="Microorganisms">
        <title>Osmotic Adaptation and Compatible Solute Biosynthesis of Phototrophic Bacteria as Revealed from Genome Analyses.</title>
        <authorList>
            <person name="Imhoff J.F."/>
            <person name="Rahn T."/>
            <person name="Kunzel S."/>
            <person name="Keller A."/>
            <person name="Neulinger S.C."/>
        </authorList>
    </citation>
    <scope>NUCLEOTIDE SEQUENCE [LARGE SCALE GENOMIC DNA]</scope>
    <source>
        <strain evidence="2 3">DSM 15382</strain>
    </source>
</reference>
<name>A0ABS1D6R6_9PROT</name>
<dbReference type="EMBL" id="NRSG01000584">
    <property type="protein sequence ID" value="MBK1662489.1"/>
    <property type="molecule type" value="Genomic_DNA"/>
</dbReference>
<protein>
    <recommendedName>
        <fullName evidence="4">Lipoprotein</fullName>
    </recommendedName>
</protein>
<feature type="signal peptide" evidence="1">
    <location>
        <begin position="1"/>
        <end position="23"/>
    </location>
</feature>
<evidence type="ECO:0000256" key="1">
    <source>
        <dbReference type="SAM" id="SignalP"/>
    </source>
</evidence>
<feature type="chain" id="PRO_5045126545" description="Lipoprotein" evidence="1">
    <location>
        <begin position="24"/>
        <end position="172"/>
    </location>
</feature>
<dbReference type="RefSeq" id="WP_133220494.1">
    <property type="nucleotide sequence ID" value="NZ_NRSG01000584.1"/>
</dbReference>
<dbReference type="Proteomes" id="UP000697995">
    <property type="component" value="Unassembled WGS sequence"/>
</dbReference>
<accession>A0ABS1D6R6</accession>
<gene>
    <name evidence="2" type="ORF">CKO45_30380</name>
</gene>